<name>A0ABS8ULR3_DATST</name>
<dbReference type="EMBL" id="JACEIK010002126">
    <property type="protein sequence ID" value="MCD9559298.1"/>
    <property type="molecule type" value="Genomic_DNA"/>
</dbReference>
<proteinExistence type="predicted"/>
<comment type="caution">
    <text evidence="1">The sequence shown here is derived from an EMBL/GenBank/DDBJ whole genome shotgun (WGS) entry which is preliminary data.</text>
</comment>
<feature type="non-terminal residue" evidence="1">
    <location>
        <position position="1"/>
    </location>
</feature>
<sequence length="77" mass="8359">VGAPRLASRRLMPHHAWHCACRLQLRATGCAAWPAHRAASHAVKCWCGAGLLPVFCQASAAPWRFTGLHLYFADGPP</sequence>
<keyword evidence="2" id="KW-1185">Reference proteome</keyword>
<accession>A0ABS8ULR3</accession>
<dbReference type="Proteomes" id="UP000823775">
    <property type="component" value="Unassembled WGS sequence"/>
</dbReference>
<feature type="non-terminal residue" evidence="1">
    <location>
        <position position="77"/>
    </location>
</feature>
<evidence type="ECO:0000313" key="1">
    <source>
        <dbReference type="EMBL" id="MCD9559298.1"/>
    </source>
</evidence>
<reference evidence="1 2" key="1">
    <citation type="journal article" date="2021" name="BMC Genomics">
        <title>Datura genome reveals duplications of psychoactive alkaloid biosynthetic genes and high mutation rate following tissue culture.</title>
        <authorList>
            <person name="Rajewski A."/>
            <person name="Carter-House D."/>
            <person name="Stajich J."/>
            <person name="Litt A."/>
        </authorList>
    </citation>
    <scope>NUCLEOTIDE SEQUENCE [LARGE SCALE GENOMIC DNA]</scope>
    <source>
        <strain evidence="1">AR-01</strain>
    </source>
</reference>
<protein>
    <submittedName>
        <fullName evidence="1">Uncharacterized protein</fullName>
    </submittedName>
</protein>
<gene>
    <name evidence="1" type="ORF">HAX54_017171</name>
</gene>
<evidence type="ECO:0000313" key="2">
    <source>
        <dbReference type="Proteomes" id="UP000823775"/>
    </source>
</evidence>
<organism evidence="1 2">
    <name type="scientific">Datura stramonium</name>
    <name type="common">Jimsonweed</name>
    <name type="synonym">Common thornapple</name>
    <dbReference type="NCBI Taxonomy" id="4076"/>
    <lineage>
        <taxon>Eukaryota</taxon>
        <taxon>Viridiplantae</taxon>
        <taxon>Streptophyta</taxon>
        <taxon>Embryophyta</taxon>
        <taxon>Tracheophyta</taxon>
        <taxon>Spermatophyta</taxon>
        <taxon>Magnoliopsida</taxon>
        <taxon>eudicotyledons</taxon>
        <taxon>Gunneridae</taxon>
        <taxon>Pentapetalae</taxon>
        <taxon>asterids</taxon>
        <taxon>lamiids</taxon>
        <taxon>Solanales</taxon>
        <taxon>Solanaceae</taxon>
        <taxon>Solanoideae</taxon>
        <taxon>Datureae</taxon>
        <taxon>Datura</taxon>
    </lineage>
</organism>